<dbReference type="PANTHER" id="PTHR42923">
    <property type="entry name" value="PROTOPORPHYRINOGEN OXIDASE"/>
    <property type="match status" value="1"/>
</dbReference>
<organism evidence="2 3">
    <name type="scientific">Maribacter algarum</name>
    <name type="common">ex Zhang et al. 2020</name>
    <dbReference type="NCBI Taxonomy" id="2578118"/>
    <lineage>
        <taxon>Bacteria</taxon>
        <taxon>Pseudomonadati</taxon>
        <taxon>Bacteroidota</taxon>
        <taxon>Flavobacteriia</taxon>
        <taxon>Flavobacteriales</taxon>
        <taxon>Flavobacteriaceae</taxon>
        <taxon>Maribacter</taxon>
    </lineage>
</organism>
<dbReference type="NCBIfam" id="NF005560">
    <property type="entry name" value="PRK07233.1"/>
    <property type="match status" value="1"/>
</dbReference>
<sequence>MKVGIVGGGFMGLVLAHEISKTNTKVKVFESDSQLGGLATHYDFGSFIWDKFYHVILPTDNHLINLINDIGLEESLQWRRSMTGYYVNKKFYSISSSKEFLLFPALNIFDKIKLAYTIFYGSKIKDRKKLEGISVRDWLVKMGGEKTYEKFWSPLLKAKLGDNHDRVSAVFIWTYIKRLFQARSSAAQKEHMGYVSGGYKTIFDSIQQLLNEKGSEAITNASIERIEPNPLGGITLHHNGGEEHFDKVIFTAPLNILEKVSSPDLFMLSNNKEAVEYLGVICMALITKEPLTPYYVLNIADKEVPFTGVIGMSSLVDLEQTDGSYITYFPKYITADHDYWCKSNEELEAIFLDGVRRLYPEYDMKAVQSVHMNKAFKVQPLQVLNYSDIIPKIKTKHSDFFVLNTSQFVNDTLNNNSVVNHVQSFMNDFKIELSSKPKTKIENTL</sequence>
<dbReference type="SUPFAM" id="SSF51905">
    <property type="entry name" value="FAD/NAD(P)-binding domain"/>
    <property type="match status" value="1"/>
</dbReference>
<dbReference type="InterPro" id="IPR050464">
    <property type="entry name" value="Zeta_carotene_desat/Oxidored"/>
</dbReference>
<gene>
    <name evidence="2" type="ORF">FEE95_01950</name>
</gene>
<dbReference type="InterPro" id="IPR036188">
    <property type="entry name" value="FAD/NAD-bd_sf"/>
</dbReference>
<reference evidence="2 3" key="1">
    <citation type="submission" date="2019-05" db="EMBL/GenBank/DDBJ databases">
        <authorList>
            <person name="Zhang J.-Y."/>
            <person name="Feg X."/>
            <person name="Du Z.-J."/>
        </authorList>
    </citation>
    <scope>NUCLEOTIDE SEQUENCE [LARGE SCALE GENOMIC DNA]</scope>
    <source>
        <strain evidence="2 3">RZ26</strain>
    </source>
</reference>
<evidence type="ECO:0000313" key="2">
    <source>
        <dbReference type="EMBL" id="TMM58213.1"/>
    </source>
</evidence>
<dbReference type="RefSeq" id="WP_138656145.1">
    <property type="nucleotide sequence ID" value="NZ_VATY01000001.1"/>
</dbReference>
<evidence type="ECO:0000313" key="3">
    <source>
        <dbReference type="Proteomes" id="UP000310314"/>
    </source>
</evidence>
<feature type="domain" description="Amine oxidase" evidence="1">
    <location>
        <begin position="12"/>
        <end position="361"/>
    </location>
</feature>
<dbReference type="Pfam" id="PF01593">
    <property type="entry name" value="Amino_oxidase"/>
    <property type="match status" value="1"/>
</dbReference>
<keyword evidence="3" id="KW-1185">Reference proteome</keyword>
<dbReference type="Proteomes" id="UP000310314">
    <property type="component" value="Unassembled WGS sequence"/>
</dbReference>
<dbReference type="PANTHER" id="PTHR42923:SF46">
    <property type="entry name" value="AMINE OXIDASE"/>
    <property type="match status" value="1"/>
</dbReference>
<dbReference type="InterPro" id="IPR002937">
    <property type="entry name" value="Amino_oxidase"/>
</dbReference>
<proteinExistence type="predicted"/>
<dbReference type="OrthoDB" id="9804542at2"/>
<dbReference type="GO" id="GO:0016491">
    <property type="term" value="F:oxidoreductase activity"/>
    <property type="evidence" value="ECO:0007669"/>
    <property type="project" value="InterPro"/>
</dbReference>
<comment type="caution">
    <text evidence="2">The sequence shown here is derived from an EMBL/GenBank/DDBJ whole genome shotgun (WGS) entry which is preliminary data.</text>
</comment>
<dbReference type="AlphaFoldDB" id="A0A5S3PTD2"/>
<dbReference type="Gene3D" id="3.50.50.60">
    <property type="entry name" value="FAD/NAD(P)-binding domain"/>
    <property type="match status" value="1"/>
</dbReference>
<dbReference type="EMBL" id="VATY01000001">
    <property type="protein sequence ID" value="TMM58213.1"/>
    <property type="molecule type" value="Genomic_DNA"/>
</dbReference>
<name>A0A5S3PTD2_9FLAO</name>
<evidence type="ECO:0000259" key="1">
    <source>
        <dbReference type="Pfam" id="PF01593"/>
    </source>
</evidence>
<protein>
    <submittedName>
        <fullName evidence="2">NAD(P)/FAD-dependent oxidoreductase</fullName>
    </submittedName>
</protein>
<accession>A0A5S3PTD2</accession>